<evidence type="ECO:0000256" key="1">
    <source>
        <dbReference type="ARBA" id="ARBA00022723"/>
    </source>
</evidence>
<dbReference type="InterPro" id="IPR002893">
    <property type="entry name" value="Znf_MYND"/>
</dbReference>
<gene>
    <name evidence="6" type="ORF">PVAG01_03521</name>
</gene>
<accession>A0ABR4PLM8</accession>
<dbReference type="Gene3D" id="6.10.140.2220">
    <property type="match status" value="1"/>
</dbReference>
<reference evidence="6 7" key="1">
    <citation type="submission" date="2024-06" db="EMBL/GenBank/DDBJ databases">
        <title>Complete genome of Phlyctema vagabunda strain 19-DSS-EL-015.</title>
        <authorList>
            <person name="Fiorenzani C."/>
        </authorList>
    </citation>
    <scope>NUCLEOTIDE SEQUENCE [LARGE SCALE GENOMIC DNA]</scope>
    <source>
        <strain evidence="6 7">19-DSS-EL-015</strain>
    </source>
</reference>
<evidence type="ECO:0000256" key="2">
    <source>
        <dbReference type="ARBA" id="ARBA00022771"/>
    </source>
</evidence>
<evidence type="ECO:0000313" key="7">
    <source>
        <dbReference type="Proteomes" id="UP001629113"/>
    </source>
</evidence>
<evidence type="ECO:0000259" key="5">
    <source>
        <dbReference type="PROSITE" id="PS50865"/>
    </source>
</evidence>
<comment type="caution">
    <text evidence="6">The sequence shown here is derived from an EMBL/GenBank/DDBJ whole genome shotgun (WGS) entry which is preliminary data.</text>
</comment>
<evidence type="ECO:0000313" key="6">
    <source>
        <dbReference type="EMBL" id="KAL3424240.1"/>
    </source>
</evidence>
<dbReference type="Proteomes" id="UP001629113">
    <property type="component" value="Unassembled WGS sequence"/>
</dbReference>
<keyword evidence="7" id="KW-1185">Reference proteome</keyword>
<dbReference type="Pfam" id="PF01753">
    <property type="entry name" value="zf-MYND"/>
    <property type="match status" value="1"/>
</dbReference>
<protein>
    <submittedName>
        <fullName evidence="6">Pentatricopeptide repeat domain-containing protein</fullName>
    </submittedName>
</protein>
<name>A0ABR4PLM8_9HELO</name>
<evidence type="ECO:0000256" key="4">
    <source>
        <dbReference type="PROSITE-ProRule" id="PRU00134"/>
    </source>
</evidence>
<organism evidence="6 7">
    <name type="scientific">Phlyctema vagabunda</name>
    <dbReference type="NCBI Taxonomy" id="108571"/>
    <lineage>
        <taxon>Eukaryota</taxon>
        <taxon>Fungi</taxon>
        <taxon>Dikarya</taxon>
        <taxon>Ascomycota</taxon>
        <taxon>Pezizomycotina</taxon>
        <taxon>Leotiomycetes</taxon>
        <taxon>Helotiales</taxon>
        <taxon>Dermateaceae</taxon>
        <taxon>Phlyctema</taxon>
    </lineage>
</organism>
<dbReference type="SUPFAM" id="SSF144232">
    <property type="entry name" value="HIT/MYND zinc finger-like"/>
    <property type="match status" value="1"/>
</dbReference>
<keyword evidence="1" id="KW-0479">Metal-binding</keyword>
<dbReference type="SUPFAM" id="SSF48371">
    <property type="entry name" value="ARM repeat"/>
    <property type="match status" value="1"/>
</dbReference>
<proteinExistence type="predicted"/>
<keyword evidence="3" id="KW-0862">Zinc</keyword>
<dbReference type="PROSITE" id="PS50865">
    <property type="entry name" value="ZF_MYND_2"/>
    <property type="match status" value="1"/>
</dbReference>
<feature type="domain" description="MYND-type" evidence="5">
    <location>
        <begin position="230"/>
        <end position="267"/>
    </location>
</feature>
<keyword evidence="2 4" id="KW-0863">Zinc-finger</keyword>
<sequence length="281" mass="31807">MAPPRFPQGMTLYTIGYSTLKYPALPPELPVPLCNQIGVLQRAPSEEEQNHGIAQLASQYLPALLEFQSSDDPQLNDEKSAQYWFSTALCLLNLLTTNPDVCAVIVKHPTVVHDVIEKLLDPEIETKMKACGRLDAGPQFAPARFEDEFGTLLQFLSTILLHHPEKTEELHPRIHELIPKLKTWQRKYERSTVRTIDNASKRLVSQIEGMDPNTVNYMRSMQATSVQCGFVACDKKTDLTACSACKIQRYCGREHQKKDWKYHKHICNKGLIEESASAAEE</sequence>
<evidence type="ECO:0000256" key="3">
    <source>
        <dbReference type="ARBA" id="ARBA00022833"/>
    </source>
</evidence>
<dbReference type="EMBL" id="JBFCZG010000003">
    <property type="protein sequence ID" value="KAL3424240.1"/>
    <property type="molecule type" value="Genomic_DNA"/>
</dbReference>
<dbReference type="InterPro" id="IPR016024">
    <property type="entry name" value="ARM-type_fold"/>
</dbReference>